<dbReference type="AlphaFoldDB" id="A0A0D3INQ5"/>
<dbReference type="EnsemblProtists" id="EOD40438">
    <property type="protein sequence ID" value="EOD40438"/>
    <property type="gene ID" value="EMIHUDRAFT_251169"/>
</dbReference>
<reference evidence="3" key="1">
    <citation type="journal article" date="2013" name="Nature">
        <title>Pan genome of the phytoplankton Emiliania underpins its global distribution.</title>
        <authorList>
            <person name="Read B.A."/>
            <person name="Kegel J."/>
            <person name="Klute M.J."/>
            <person name="Kuo A."/>
            <person name="Lefebvre S.C."/>
            <person name="Maumus F."/>
            <person name="Mayer C."/>
            <person name="Miller J."/>
            <person name="Monier A."/>
            <person name="Salamov A."/>
            <person name="Young J."/>
            <person name="Aguilar M."/>
            <person name="Claverie J.M."/>
            <person name="Frickenhaus S."/>
            <person name="Gonzalez K."/>
            <person name="Herman E.K."/>
            <person name="Lin Y.C."/>
            <person name="Napier J."/>
            <person name="Ogata H."/>
            <person name="Sarno A.F."/>
            <person name="Shmutz J."/>
            <person name="Schroeder D."/>
            <person name="de Vargas C."/>
            <person name="Verret F."/>
            <person name="von Dassow P."/>
            <person name="Valentin K."/>
            <person name="Van de Peer Y."/>
            <person name="Wheeler G."/>
            <person name="Dacks J.B."/>
            <person name="Delwiche C.F."/>
            <person name="Dyhrman S.T."/>
            <person name="Glockner G."/>
            <person name="John U."/>
            <person name="Richards T."/>
            <person name="Worden A.Z."/>
            <person name="Zhang X."/>
            <person name="Grigoriev I.V."/>
            <person name="Allen A.E."/>
            <person name="Bidle K."/>
            <person name="Borodovsky M."/>
            <person name="Bowler C."/>
            <person name="Brownlee C."/>
            <person name="Cock J.M."/>
            <person name="Elias M."/>
            <person name="Gladyshev V.N."/>
            <person name="Groth M."/>
            <person name="Guda C."/>
            <person name="Hadaegh A."/>
            <person name="Iglesias-Rodriguez M.D."/>
            <person name="Jenkins J."/>
            <person name="Jones B.M."/>
            <person name="Lawson T."/>
            <person name="Leese F."/>
            <person name="Lindquist E."/>
            <person name="Lobanov A."/>
            <person name="Lomsadze A."/>
            <person name="Malik S.B."/>
            <person name="Marsh M.E."/>
            <person name="Mackinder L."/>
            <person name="Mock T."/>
            <person name="Mueller-Roeber B."/>
            <person name="Pagarete A."/>
            <person name="Parker M."/>
            <person name="Probert I."/>
            <person name="Quesneville H."/>
            <person name="Raines C."/>
            <person name="Rensing S.A."/>
            <person name="Riano-Pachon D.M."/>
            <person name="Richier S."/>
            <person name="Rokitta S."/>
            <person name="Shiraiwa Y."/>
            <person name="Soanes D.M."/>
            <person name="van der Giezen M."/>
            <person name="Wahlund T.M."/>
            <person name="Williams B."/>
            <person name="Wilson W."/>
            <person name="Wolfe G."/>
            <person name="Wurch L.L."/>
        </authorList>
    </citation>
    <scope>NUCLEOTIDE SEQUENCE</scope>
</reference>
<protein>
    <recommendedName>
        <fullName evidence="4">Tubulin-specific chaperone A</fullName>
    </recommendedName>
</protein>
<dbReference type="PaxDb" id="2903-EOD12890"/>
<reference evidence="2" key="2">
    <citation type="submission" date="2024-10" db="UniProtKB">
        <authorList>
            <consortium name="EnsemblProtists"/>
        </authorList>
    </citation>
    <scope>IDENTIFICATION</scope>
</reference>
<evidence type="ECO:0008006" key="4">
    <source>
        <dbReference type="Google" id="ProtNLM"/>
    </source>
</evidence>
<organism evidence="2 3">
    <name type="scientific">Emiliania huxleyi (strain CCMP1516)</name>
    <dbReference type="NCBI Taxonomy" id="280463"/>
    <lineage>
        <taxon>Eukaryota</taxon>
        <taxon>Haptista</taxon>
        <taxon>Haptophyta</taxon>
        <taxon>Prymnesiophyceae</taxon>
        <taxon>Isochrysidales</taxon>
        <taxon>Noelaerhabdaceae</taxon>
        <taxon>Emiliania</taxon>
    </lineage>
</organism>
<evidence type="ECO:0000256" key="1">
    <source>
        <dbReference type="SAM" id="Coils"/>
    </source>
</evidence>
<dbReference type="GeneID" id="17258962"/>
<dbReference type="RefSeq" id="XP_005765319.1">
    <property type="nucleotide sequence ID" value="XM_005765262.1"/>
</dbReference>
<dbReference type="HOGENOM" id="CLU_1974676_0_0_1"/>
<sequence>MFAPDYGAASSHIKTLMSEREDFVAANRLQAARISELEAAVEAISTERDEATAESRAAALLVDRLATSNNEKEQTIEKLQTAAKADEVSSLCREGAGVLESLQDLLEEVSPRREAQANTVQYRPSVG</sequence>
<dbReference type="GeneID" id="17285709"/>
<dbReference type="KEGG" id="ehx:EMIHUDRAFT_213127"/>
<evidence type="ECO:0000313" key="2">
    <source>
        <dbReference type="EnsemblProtists" id="EOD12890"/>
    </source>
</evidence>
<evidence type="ECO:0000313" key="3">
    <source>
        <dbReference type="Proteomes" id="UP000013827"/>
    </source>
</evidence>
<dbReference type="EnsemblProtists" id="EOD12890">
    <property type="protein sequence ID" value="EOD12890"/>
    <property type="gene ID" value="EMIHUDRAFT_213127"/>
</dbReference>
<dbReference type="Proteomes" id="UP000013827">
    <property type="component" value="Unassembled WGS sequence"/>
</dbReference>
<name>A0A0D3INQ5_EMIH1</name>
<proteinExistence type="predicted"/>
<keyword evidence="1" id="KW-0175">Coiled coil</keyword>
<dbReference type="KEGG" id="ehx:EMIHUDRAFT_251169"/>
<keyword evidence="3" id="KW-1185">Reference proteome</keyword>
<dbReference type="RefSeq" id="XP_005792867.1">
    <property type="nucleotide sequence ID" value="XM_005792810.1"/>
</dbReference>
<feature type="coiled-coil region" evidence="1">
    <location>
        <begin position="34"/>
        <end position="82"/>
    </location>
</feature>
<accession>A0A0D3INQ5</accession>